<protein>
    <submittedName>
        <fullName evidence="4">Uncharacterized protein</fullName>
    </submittedName>
</protein>
<dbReference type="STRING" id="471854.Dfer_3757"/>
<feature type="transmembrane region" description="Helical" evidence="2">
    <location>
        <begin position="199"/>
        <end position="219"/>
    </location>
</feature>
<keyword evidence="2" id="KW-0472">Membrane</keyword>
<dbReference type="EMBL" id="CP001619">
    <property type="protein sequence ID" value="ACT94961.1"/>
    <property type="molecule type" value="Genomic_DNA"/>
</dbReference>
<dbReference type="Proteomes" id="UP000002011">
    <property type="component" value="Chromosome"/>
</dbReference>
<feature type="region of interest" description="Disordered" evidence="1">
    <location>
        <begin position="103"/>
        <end position="123"/>
    </location>
</feature>
<keyword evidence="2" id="KW-1133">Transmembrane helix</keyword>
<evidence type="ECO:0000313" key="5">
    <source>
        <dbReference type="Proteomes" id="UP000002011"/>
    </source>
</evidence>
<dbReference type="OrthoDB" id="946953at2"/>
<sequence length="265" mass="29015">MKVILPKLKNQLLAMFILLFVGQAYAQTARKADVILMRDESKLEVYIQEVDDQVIKYKKPSDPDGALFSIKKSDVASIRYGNGEEETFEAALEVQSYYSPEKQAPARSAKQSQAPRKVATGPVKPSVQFAEDVRTSSPDHLRSMYSFYKSRSKTGMIMGIVGTTVGVVVAGIGTGIVASAIDANGYYKSYQDELRARRGAYMMLGGFAGAATFGTVGFIKAGKNGSKASRIRRELIRRGESLKISFRPSVNPFQRTAGLTLALNF</sequence>
<reference evidence="4 5" key="1">
    <citation type="journal article" date="2009" name="Stand. Genomic Sci.">
        <title>Complete genome sequence of Dyadobacter fermentans type strain (NS114).</title>
        <authorList>
            <person name="Lang E."/>
            <person name="Lapidus A."/>
            <person name="Chertkov O."/>
            <person name="Brettin T."/>
            <person name="Detter J.C."/>
            <person name="Han C."/>
            <person name="Copeland A."/>
            <person name="Glavina Del Rio T."/>
            <person name="Nolan M."/>
            <person name="Chen F."/>
            <person name="Lucas S."/>
            <person name="Tice H."/>
            <person name="Cheng J.F."/>
            <person name="Land M."/>
            <person name="Hauser L."/>
            <person name="Chang Y.J."/>
            <person name="Jeffries C.D."/>
            <person name="Kopitz M."/>
            <person name="Bruce D."/>
            <person name="Goodwin L."/>
            <person name="Pitluck S."/>
            <person name="Ovchinnikova G."/>
            <person name="Pati A."/>
            <person name="Ivanova N."/>
            <person name="Mavrommatis K."/>
            <person name="Chen A."/>
            <person name="Palaniappan K."/>
            <person name="Chain P."/>
            <person name="Bristow J."/>
            <person name="Eisen J.A."/>
            <person name="Markowitz V."/>
            <person name="Hugenholtz P."/>
            <person name="Goker M."/>
            <person name="Rohde M."/>
            <person name="Kyrpides N.C."/>
            <person name="Klenk H.P."/>
        </authorList>
    </citation>
    <scope>NUCLEOTIDE SEQUENCE [LARGE SCALE GENOMIC DNA]</scope>
    <source>
        <strain evidence="5">ATCC 700827 / DSM 18053 / CIP 107007 / KCTC 52180 / NS114</strain>
    </source>
</reference>
<accession>C6VWD0</accession>
<feature type="signal peptide" evidence="3">
    <location>
        <begin position="1"/>
        <end position="26"/>
    </location>
</feature>
<keyword evidence="2" id="KW-0812">Transmembrane</keyword>
<dbReference type="eggNOG" id="ENOG503144K">
    <property type="taxonomic scope" value="Bacteria"/>
</dbReference>
<proteinExistence type="predicted"/>
<feature type="transmembrane region" description="Helical" evidence="2">
    <location>
        <begin position="156"/>
        <end position="178"/>
    </location>
</feature>
<organism evidence="4 5">
    <name type="scientific">Dyadobacter fermentans (strain ATCC 700827 / DSM 18053 / CIP 107007 / KCTC 52180 / NS114)</name>
    <dbReference type="NCBI Taxonomy" id="471854"/>
    <lineage>
        <taxon>Bacteria</taxon>
        <taxon>Pseudomonadati</taxon>
        <taxon>Bacteroidota</taxon>
        <taxon>Cytophagia</taxon>
        <taxon>Cytophagales</taxon>
        <taxon>Spirosomataceae</taxon>
        <taxon>Dyadobacter</taxon>
    </lineage>
</organism>
<dbReference type="RefSeq" id="WP_015813205.1">
    <property type="nucleotide sequence ID" value="NC_013037.1"/>
</dbReference>
<evidence type="ECO:0000313" key="4">
    <source>
        <dbReference type="EMBL" id="ACT94961.1"/>
    </source>
</evidence>
<evidence type="ECO:0000256" key="2">
    <source>
        <dbReference type="SAM" id="Phobius"/>
    </source>
</evidence>
<feature type="chain" id="PRO_5002972016" evidence="3">
    <location>
        <begin position="27"/>
        <end position="265"/>
    </location>
</feature>
<evidence type="ECO:0000256" key="3">
    <source>
        <dbReference type="SAM" id="SignalP"/>
    </source>
</evidence>
<dbReference type="AlphaFoldDB" id="C6VWD0"/>
<keyword evidence="5" id="KW-1185">Reference proteome</keyword>
<dbReference type="HOGENOM" id="CLU_1048619_0_0_10"/>
<name>C6VWD0_DYAFD</name>
<evidence type="ECO:0000256" key="1">
    <source>
        <dbReference type="SAM" id="MobiDB-lite"/>
    </source>
</evidence>
<keyword evidence="3" id="KW-0732">Signal</keyword>
<dbReference type="KEGG" id="dfe:Dfer_3757"/>
<gene>
    <name evidence="4" type="ordered locus">Dfer_3757</name>
</gene>